<proteinExistence type="inferred from homology"/>
<dbReference type="InterPro" id="IPR003788">
    <property type="entry name" value="NDUFAF7"/>
</dbReference>
<evidence type="ECO:0000256" key="4">
    <source>
        <dbReference type="ARBA" id="ARBA00022603"/>
    </source>
</evidence>
<dbReference type="OrthoDB" id="407412at2759"/>
<evidence type="ECO:0000256" key="1">
    <source>
        <dbReference type="ARBA" id="ARBA00004173"/>
    </source>
</evidence>
<evidence type="ECO:0000313" key="12">
    <source>
        <dbReference type="Proteomes" id="UP000572268"/>
    </source>
</evidence>
<keyword evidence="6" id="KW-0496">Mitochondrion</keyword>
<accession>A0A7J6LYA3</accession>
<comment type="similarity">
    <text evidence="2">Belongs to the NDUFAF7 family.</text>
</comment>
<dbReference type="GO" id="GO:0032259">
    <property type="term" value="P:methylation"/>
    <property type="evidence" value="ECO:0007669"/>
    <property type="project" value="UniProtKB-KW"/>
</dbReference>
<comment type="catalytic activity">
    <reaction evidence="7">
        <text>L-arginyl-[protein] + 2 S-adenosyl-L-methionine = N(omega),N(omega)'-dimethyl-L-arginyl-[protein] + 2 S-adenosyl-L-homocysteine + 2 H(+)</text>
        <dbReference type="Rhea" id="RHEA:48108"/>
        <dbReference type="Rhea" id="RHEA-COMP:10532"/>
        <dbReference type="Rhea" id="RHEA-COMP:11992"/>
        <dbReference type="ChEBI" id="CHEBI:15378"/>
        <dbReference type="ChEBI" id="CHEBI:29965"/>
        <dbReference type="ChEBI" id="CHEBI:57856"/>
        <dbReference type="ChEBI" id="CHEBI:59789"/>
        <dbReference type="ChEBI" id="CHEBI:88221"/>
        <dbReference type="EC" id="2.1.1.320"/>
    </reaction>
</comment>
<dbReference type="SUPFAM" id="SSF53335">
    <property type="entry name" value="S-adenosyl-L-methionine-dependent methyltransferases"/>
    <property type="match status" value="1"/>
</dbReference>
<comment type="subcellular location">
    <subcellularLocation>
        <location evidence="1">Mitochondrion</location>
    </subcellularLocation>
</comment>
<feature type="signal peptide" evidence="8">
    <location>
        <begin position="1"/>
        <end position="18"/>
    </location>
</feature>
<keyword evidence="5" id="KW-0808">Transferase</keyword>
<reference evidence="11 12" key="1">
    <citation type="submission" date="2020-04" db="EMBL/GenBank/DDBJ databases">
        <title>Perkinsus olseni comparative genomics.</title>
        <authorList>
            <person name="Bogema D.R."/>
        </authorList>
    </citation>
    <scope>NUCLEOTIDE SEQUENCE [LARGE SCALE GENOMIC DNA]</scope>
    <source>
        <strain evidence="9">ATCC PRA-179</strain>
        <strain evidence="10">ATCC PRA-31</strain>
    </source>
</reference>
<dbReference type="EMBL" id="JABANN010000266">
    <property type="protein sequence ID" value="KAF4664205.1"/>
    <property type="molecule type" value="Genomic_DNA"/>
</dbReference>
<dbReference type="EC" id="2.1.1.320" evidence="3"/>
<dbReference type="Gene3D" id="3.40.50.12710">
    <property type="match status" value="1"/>
</dbReference>
<evidence type="ECO:0000313" key="9">
    <source>
        <dbReference type="EMBL" id="KAF4659603.1"/>
    </source>
</evidence>
<dbReference type="AlphaFoldDB" id="A0A7J6LYA3"/>
<evidence type="ECO:0000313" key="11">
    <source>
        <dbReference type="Proteomes" id="UP000570595"/>
    </source>
</evidence>
<dbReference type="InterPro" id="IPR029063">
    <property type="entry name" value="SAM-dependent_MTases_sf"/>
</dbReference>
<keyword evidence="4" id="KW-0489">Methyltransferase</keyword>
<dbReference type="GO" id="GO:0035243">
    <property type="term" value="F:protein-arginine omega-N symmetric methyltransferase activity"/>
    <property type="evidence" value="ECO:0007669"/>
    <property type="project" value="UniProtKB-EC"/>
</dbReference>
<dbReference type="PANTHER" id="PTHR12049:SF7">
    <property type="entry name" value="PROTEIN ARGININE METHYLTRANSFERASE NDUFAF7, MITOCHONDRIAL"/>
    <property type="match status" value="1"/>
</dbReference>
<evidence type="ECO:0000256" key="5">
    <source>
        <dbReference type="ARBA" id="ARBA00022679"/>
    </source>
</evidence>
<organism evidence="10 12">
    <name type="scientific">Perkinsus olseni</name>
    <name type="common">Perkinsus atlanticus</name>
    <dbReference type="NCBI Taxonomy" id="32597"/>
    <lineage>
        <taxon>Eukaryota</taxon>
        <taxon>Sar</taxon>
        <taxon>Alveolata</taxon>
        <taxon>Perkinsozoa</taxon>
        <taxon>Perkinsea</taxon>
        <taxon>Perkinsida</taxon>
        <taxon>Perkinsidae</taxon>
        <taxon>Perkinsus</taxon>
    </lineage>
</organism>
<comment type="caution">
    <text evidence="10">The sequence shown here is derived from an EMBL/GenBank/DDBJ whole genome shotgun (WGS) entry which is preliminary data.</text>
</comment>
<dbReference type="InterPro" id="IPR038375">
    <property type="entry name" value="NDUFAF7_sf"/>
</dbReference>
<dbReference type="Pfam" id="PF02636">
    <property type="entry name" value="Methyltransf_28"/>
    <property type="match status" value="1"/>
</dbReference>
<evidence type="ECO:0000256" key="8">
    <source>
        <dbReference type="SAM" id="SignalP"/>
    </source>
</evidence>
<protein>
    <recommendedName>
        <fullName evidence="3">type II protein arginine methyltransferase</fullName>
        <ecNumber evidence="3">2.1.1.320</ecNumber>
    </recommendedName>
</protein>
<dbReference type="Proteomes" id="UP000570595">
    <property type="component" value="Unassembled WGS sequence"/>
</dbReference>
<evidence type="ECO:0000256" key="2">
    <source>
        <dbReference type="ARBA" id="ARBA00005891"/>
    </source>
</evidence>
<evidence type="ECO:0000256" key="7">
    <source>
        <dbReference type="ARBA" id="ARBA00048612"/>
    </source>
</evidence>
<dbReference type="PANTHER" id="PTHR12049">
    <property type="entry name" value="PROTEIN ARGININE METHYLTRANSFERASE NDUFAF7, MITOCHONDRIAL"/>
    <property type="match status" value="1"/>
</dbReference>
<keyword evidence="8" id="KW-0732">Signal</keyword>
<feature type="chain" id="PRO_5033594098" description="type II protein arginine methyltransferase" evidence="8">
    <location>
        <begin position="19"/>
        <end position="826"/>
    </location>
</feature>
<evidence type="ECO:0000313" key="10">
    <source>
        <dbReference type="EMBL" id="KAF4664205.1"/>
    </source>
</evidence>
<gene>
    <name evidence="10" type="ORF">FOL46_004361</name>
    <name evidence="9" type="ORF">FOZ61_004638</name>
</gene>
<dbReference type="EMBL" id="JABAHT010000262">
    <property type="protein sequence ID" value="KAF4659603.1"/>
    <property type="molecule type" value="Genomic_DNA"/>
</dbReference>
<evidence type="ECO:0000256" key="3">
    <source>
        <dbReference type="ARBA" id="ARBA00011935"/>
    </source>
</evidence>
<evidence type="ECO:0000256" key="6">
    <source>
        <dbReference type="ARBA" id="ARBA00023128"/>
    </source>
</evidence>
<sequence>MIVLRHCGVFCLVASVGSLGPDISAVECWVGGFTADHCCRADVSDRPECWSGGINYDDCCPNAECWSSGYTYSTCCNETLYGRQGNPLCWDGDLFTPESCCEMKEAPLSWYEALFLPFPMDEIYTLSEFYTDSQYGPDFGYYSRGRVISQAKIDLNGSTTEEFSHFTTYPMALSPHFAFVICRKLFVMWMVAGMPDYFPIIEFGAGSGQLASDILRCLADPPFDTDGLASRWASSSQYFTVERSPALAARQRKRGLSVVEADAQSAQTACPRVRDHLRYQRFGAGVALSNELLDAFAPAKLRLSVFATNVTACSSWQEVRIAHVISYDDLLSTYSMLGVSPAAAQEYVAQLDGQSRASSCSVAESSVGRAAMEALNKTDCSEEAKNDCIAVVFALSRLIDYTDLQLPHAAHNMRIRLRNDPQLRSRLMTIVEEEHQLLTAKAPRPVLVGKHVYRELRHLMRDHEAAEIQLVHLMTTRRLSVALNPRTCLLFTPWMRRNSKSIMKIAARYRQMGHVSVAFSVRHGEEEYIKLVDCILGGRGFILSIDYGASFEPLAHSVSSSPFEDGVAVPPIPPSSIAAGLPEDCQANWMRCPGFVDLTSFVDFTNVARTGEELGWDTILHGPQNLLEKLTPSPRSSSSSGSVVPGVYAIHEHMPPEHPAARHMRSWYGHDDLEGVQRWTGFKVLVQSKGIAAEYEEMVREGAVSWHLSSEEKDKCWRVDITEVPQADVVDRLGILTLFEHDHDATAGEYARGYENSQLSVQLVDIVESGNSSEHFITWERMWGVQRVSTVLRKTLEVMGMTPPMNRSLEPFQCLAIRKAKKRQSS</sequence>
<dbReference type="Proteomes" id="UP000572268">
    <property type="component" value="Unassembled WGS sequence"/>
</dbReference>
<name>A0A7J6LYA3_PEROL</name>
<dbReference type="GO" id="GO:0005739">
    <property type="term" value="C:mitochondrion"/>
    <property type="evidence" value="ECO:0007669"/>
    <property type="project" value="UniProtKB-SubCell"/>
</dbReference>